<gene>
    <name evidence="2" type="ORF">Amac_012230</name>
</gene>
<protein>
    <submittedName>
        <fullName evidence="2">Uncharacterized protein</fullName>
    </submittedName>
</protein>
<feature type="region of interest" description="Disordered" evidence="1">
    <location>
        <begin position="176"/>
        <end position="211"/>
    </location>
</feature>
<evidence type="ECO:0000313" key="3">
    <source>
        <dbReference type="Proteomes" id="UP000331127"/>
    </source>
</evidence>
<proteinExistence type="predicted"/>
<dbReference type="EMBL" id="BLAE01000007">
    <property type="protein sequence ID" value="GES07628.1"/>
    <property type="molecule type" value="Genomic_DNA"/>
</dbReference>
<feature type="compositionally biased region" description="Basic and acidic residues" evidence="1">
    <location>
        <begin position="26"/>
        <end position="52"/>
    </location>
</feature>
<evidence type="ECO:0000256" key="1">
    <source>
        <dbReference type="SAM" id="MobiDB-lite"/>
    </source>
</evidence>
<dbReference type="Proteomes" id="UP000331127">
    <property type="component" value="Unassembled WGS sequence"/>
</dbReference>
<sequence>MRIEHLLDLGGYLFALVVHVPQRSSQVREHQRGGGGARDDDGLSLQRGRDVGGEPLGHAWGQGFGDGQELVASGGSQAVRPAVLGEQFDGRRVVQARADGFLQGGVDGDQQAADAVGQPGRFSGQVVVESDENLKLGKGFVAGVDAAQGVREGSGGVGDDVSVAGVGLGVAGVHVGQSPHGQPGQVGDLAADGSGDGHGECSDGGGLVDDDQDRSVAAELGEQGPQPVFVVGEWLVVEFLAPGVQGAGVVFALADV</sequence>
<dbReference type="AlphaFoldDB" id="A0A5M3WMT5"/>
<name>A0A5M3WMT5_9ACTN</name>
<accession>A0A5M3WMT5</accession>
<comment type="caution">
    <text evidence="2">The sequence shown here is derived from an EMBL/GenBank/DDBJ whole genome shotgun (WGS) entry which is preliminary data.</text>
</comment>
<keyword evidence="3" id="KW-1185">Reference proteome</keyword>
<reference evidence="2 3" key="1">
    <citation type="submission" date="2019-10" db="EMBL/GenBank/DDBJ databases">
        <title>Whole genome shotgun sequence of Acrocarpospora macrocephala NBRC 16266.</title>
        <authorList>
            <person name="Ichikawa N."/>
            <person name="Kimura A."/>
            <person name="Kitahashi Y."/>
            <person name="Komaki H."/>
            <person name="Oguchi A."/>
        </authorList>
    </citation>
    <scope>NUCLEOTIDE SEQUENCE [LARGE SCALE GENOMIC DNA]</scope>
    <source>
        <strain evidence="2 3">NBRC 16266</strain>
    </source>
</reference>
<organism evidence="2 3">
    <name type="scientific">Acrocarpospora macrocephala</name>
    <dbReference type="NCBI Taxonomy" id="150177"/>
    <lineage>
        <taxon>Bacteria</taxon>
        <taxon>Bacillati</taxon>
        <taxon>Actinomycetota</taxon>
        <taxon>Actinomycetes</taxon>
        <taxon>Streptosporangiales</taxon>
        <taxon>Streptosporangiaceae</taxon>
        <taxon>Acrocarpospora</taxon>
    </lineage>
</organism>
<evidence type="ECO:0000313" key="2">
    <source>
        <dbReference type="EMBL" id="GES07628.1"/>
    </source>
</evidence>
<feature type="region of interest" description="Disordered" evidence="1">
    <location>
        <begin position="25"/>
        <end position="64"/>
    </location>
</feature>